<dbReference type="PANTHER" id="PTHR12534:SF0">
    <property type="entry name" value="SMALL RIBOSOMAL SUBUNIT PROTEIN US2M"/>
    <property type="match status" value="1"/>
</dbReference>
<evidence type="ECO:0000313" key="8">
    <source>
        <dbReference type="Proteomes" id="UP000178587"/>
    </source>
</evidence>
<evidence type="ECO:0000256" key="1">
    <source>
        <dbReference type="ARBA" id="ARBA00006242"/>
    </source>
</evidence>
<dbReference type="SUPFAM" id="SSF52313">
    <property type="entry name" value="Ribosomal protein S2"/>
    <property type="match status" value="1"/>
</dbReference>
<dbReference type="InterPro" id="IPR005706">
    <property type="entry name" value="Ribosomal_uS2_bac/mit/plastid"/>
</dbReference>
<proteinExistence type="inferred from homology"/>
<dbReference type="GO" id="GO:0003735">
    <property type="term" value="F:structural constituent of ribosome"/>
    <property type="evidence" value="ECO:0007669"/>
    <property type="project" value="InterPro"/>
</dbReference>
<evidence type="ECO:0000256" key="6">
    <source>
        <dbReference type="RuleBase" id="RU003631"/>
    </source>
</evidence>
<sequence length="246" mass="27463">MTTTGTDIKTLYDAGLHVGYSRTRRHPSAVPYLFGTKDRVDVFDLERTQKHMDAALAFVLSVAQSNKHLLFIGGKPESAVALRAAAERAEMPYVASRWIGGTLTNFKNIRKRIERLLKLTEERESGELAKYTKRERLLLDREAEKLRARFGGLIPMVDLPAAVFVVDTKYEHTAVCEANHLGIPVVGLLSSDCDFSLIQYPIPANDTSVKSVRLVCDRVAEACIEGKEHQMNAKIPSTKHQITNNI</sequence>
<dbReference type="InterPro" id="IPR001865">
    <property type="entry name" value="Ribosomal_uS2"/>
</dbReference>
<protein>
    <recommendedName>
        <fullName evidence="4 5">Small ribosomal subunit protein uS2</fullName>
    </recommendedName>
</protein>
<organism evidence="7 8">
    <name type="scientific">Candidatus Kaiserbacteria bacterium RIFCSPLOWO2_01_FULL_50_24</name>
    <dbReference type="NCBI Taxonomy" id="1798507"/>
    <lineage>
        <taxon>Bacteria</taxon>
        <taxon>Candidatus Kaiseribacteriota</taxon>
    </lineage>
</organism>
<dbReference type="NCBIfam" id="TIGR01011">
    <property type="entry name" value="rpsB_bact"/>
    <property type="match status" value="1"/>
</dbReference>
<dbReference type="EMBL" id="MFLU01000011">
    <property type="protein sequence ID" value="OGG74893.1"/>
    <property type="molecule type" value="Genomic_DNA"/>
</dbReference>
<keyword evidence="2 5" id="KW-0689">Ribosomal protein</keyword>
<dbReference type="STRING" id="1798507.A3A34_03680"/>
<accession>A0A1F6EMN0</accession>
<dbReference type="AlphaFoldDB" id="A0A1F6EMN0"/>
<dbReference type="InterPro" id="IPR023591">
    <property type="entry name" value="Ribosomal_uS2_flav_dom_sf"/>
</dbReference>
<dbReference type="Proteomes" id="UP000178587">
    <property type="component" value="Unassembled WGS sequence"/>
</dbReference>
<dbReference type="PRINTS" id="PR00395">
    <property type="entry name" value="RIBOSOMALS2"/>
</dbReference>
<dbReference type="Gene3D" id="1.10.287.610">
    <property type="entry name" value="Helix hairpin bin"/>
    <property type="match status" value="1"/>
</dbReference>
<dbReference type="PROSITE" id="PS00963">
    <property type="entry name" value="RIBOSOMAL_S2_2"/>
    <property type="match status" value="1"/>
</dbReference>
<dbReference type="GO" id="GO:0006412">
    <property type="term" value="P:translation"/>
    <property type="evidence" value="ECO:0007669"/>
    <property type="project" value="UniProtKB-UniRule"/>
</dbReference>
<evidence type="ECO:0000256" key="2">
    <source>
        <dbReference type="ARBA" id="ARBA00022980"/>
    </source>
</evidence>
<comment type="caution">
    <text evidence="7">The sequence shown here is derived from an EMBL/GenBank/DDBJ whole genome shotgun (WGS) entry which is preliminary data.</text>
</comment>
<dbReference type="CDD" id="cd01425">
    <property type="entry name" value="RPS2"/>
    <property type="match status" value="1"/>
</dbReference>
<evidence type="ECO:0000256" key="4">
    <source>
        <dbReference type="ARBA" id="ARBA00035256"/>
    </source>
</evidence>
<gene>
    <name evidence="5" type="primary">rpsB</name>
    <name evidence="7" type="ORF">A3A34_03680</name>
</gene>
<comment type="similarity">
    <text evidence="1 5 6">Belongs to the universal ribosomal protein uS2 family.</text>
</comment>
<reference evidence="7 8" key="1">
    <citation type="journal article" date="2016" name="Nat. Commun.">
        <title>Thousands of microbial genomes shed light on interconnected biogeochemical processes in an aquifer system.</title>
        <authorList>
            <person name="Anantharaman K."/>
            <person name="Brown C.T."/>
            <person name="Hug L.A."/>
            <person name="Sharon I."/>
            <person name="Castelle C.J."/>
            <person name="Probst A.J."/>
            <person name="Thomas B.C."/>
            <person name="Singh A."/>
            <person name="Wilkins M.J."/>
            <person name="Karaoz U."/>
            <person name="Brodie E.L."/>
            <person name="Williams K.H."/>
            <person name="Hubbard S.S."/>
            <person name="Banfield J.F."/>
        </authorList>
    </citation>
    <scope>NUCLEOTIDE SEQUENCE [LARGE SCALE GENOMIC DNA]</scope>
</reference>
<evidence type="ECO:0000256" key="3">
    <source>
        <dbReference type="ARBA" id="ARBA00023274"/>
    </source>
</evidence>
<dbReference type="Pfam" id="PF00318">
    <property type="entry name" value="Ribosomal_S2"/>
    <property type="match status" value="1"/>
</dbReference>
<dbReference type="PROSITE" id="PS00962">
    <property type="entry name" value="RIBOSOMAL_S2_1"/>
    <property type="match status" value="1"/>
</dbReference>
<dbReference type="GO" id="GO:0015935">
    <property type="term" value="C:small ribosomal subunit"/>
    <property type="evidence" value="ECO:0007669"/>
    <property type="project" value="InterPro"/>
</dbReference>
<evidence type="ECO:0000256" key="5">
    <source>
        <dbReference type="HAMAP-Rule" id="MF_00291"/>
    </source>
</evidence>
<dbReference type="InterPro" id="IPR018130">
    <property type="entry name" value="Ribosomal_uS2_CS"/>
</dbReference>
<evidence type="ECO:0000313" key="7">
    <source>
        <dbReference type="EMBL" id="OGG74893.1"/>
    </source>
</evidence>
<keyword evidence="3 5" id="KW-0687">Ribonucleoprotein</keyword>
<dbReference type="PANTHER" id="PTHR12534">
    <property type="entry name" value="30S RIBOSOMAL PROTEIN S2 PROKARYOTIC AND ORGANELLAR"/>
    <property type="match status" value="1"/>
</dbReference>
<dbReference type="HAMAP" id="MF_00291_B">
    <property type="entry name" value="Ribosomal_uS2_B"/>
    <property type="match status" value="1"/>
</dbReference>
<name>A0A1F6EMN0_9BACT</name>
<dbReference type="Gene3D" id="3.40.50.10490">
    <property type="entry name" value="Glucose-6-phosphate isomerase like protein, domain 1"/>
    <property type="match status" value="1"/>
</dbReference>